<sequence>MSRPSTPIPNPTTAEHTTSTKKTPWINRQLSKLNTKLHKLHPSGHGTKNNIEDPTGGGAAGNAATGREAGVSAFGDGGDLSHEGGVGAIGEVEGKGKGKEKIGVLELHGENEHGDELFKDFHEEEAKDSNKGNGIQKVGFDAEDSGTGAVAGSASGTGTDTVDFARTHAMVPFDGGEGSSSGGRGIEGDITKNTALNSHPVAGLFRKD</sequence>
<dbReference type="Proteomes" id="UP000664132">
    <property type="component" value="Unassembled WGS sequence"/>
</dbReference>
<feature type="compositionally biased region" description="Pro residues" evidence="1">
    <location>
        <begin position="1"/>
        <end position="10"/>
    </location>
</feature>
<dbReference type="AlphaFoldDB" id="A0A8H7TMK8"/>
<dbReference type="EMBL" id="JAFJYH010000063">
    <property type="protein sequence ID" value="KAG4421553.1"/>
    <property type="molecule type" value="Genomic_DNA"/>
</dbReference>
<name>A0A8H7TMK8_9HELO</name>
<accession>A0A8H7TMK8</accession>
<evidence type="ECO:0000313" key="2">
    <source>
        <dbReference type="EMBL" id="KAG4421553.1"/>
    </source>
</evidence>
<proteinExistence type="predicted"/>
<evidence type="ECO:0000256" key="1">
    <source>
        <dbReference type="SAM" id="MobiDB-lite"/>
    </source>
</evidence>
<feature type="compositionally biased region" description="Low complexity" evidence="1">
    <location>
        <begin position="12"/>
        <end position="23"/>
    </location>
</feature>
<gene>
    <name evidence="2" type="ORF">IFR04_005280</name>
</gene>
<organism evidence="2 3">
    <name type="scientific">Cadophora malorum</name>
    <dbReference type="NCBI Taxonomy" id="108018"/>
    <lineage>
        <taxon>Eukaryota</taxon>
        <taxon>Fungi</taxon>
        <taxon>Dikarya</taxon>
        <taxon>Ascomycota</taxon>
        <taxon>Pezizomycotina</taxon>
        <taxon>Leotiomycetes</taxon>
        <taxon>Helotiales</taxon>
        <taxon>Ploettnerulaceae</taxon>
        <taxon>Cadophora</taxon>
    </lineage>
</organism>
<evidence type="ECO:0000313" key="3">
    <source>
        <dbReference type="Proteomes" id="UP000664132"/>
    </source>
</evidence>
<comment type="caution">
    <text evidence="2">The sequence shown here is derived from an EMBL/GenBank/DDBJ whole genome shotgun (WGS) entry which is preliminary data.</text>
</comment>
<reference evidence="2" key="1">
    <citation type="submission" date="2021-02" db="EMBL/GenBank/DDBJ databases">
        <title>Genome sequence Cadophora malorum strain M34.</title>
        <authorList>
            <person name="Stefanovic E."/>
            <person name="Vu D."/>
            <person name="Scully C."/>
            <person name="Dijksterhuis J."/>
            <person name="Roader J."/>
            <person name="Houbraken J."/>
        </authorList>
    </citation>
    <scope>NUCLEOTIDE SEQUENCE</scope>
    <source>
        <strain evidence="2">M34</strain>
    </source>
</reference>
<feature type="region of interest" description="Disordered" evidence="1">
    <location>
        <begin position="38"/>
        <end position="62"/>
    </location>
</feature>
<dbReference type="OrthoDB" id="10623564at2759"/>
<keyword evidence="3" id="KW-1185">Reference proteome</keyword>
<protein>
    <submittedName>
        <fullName evidence="2">Uncharacterized protein</fullName>
    </submittedName>
</protein>
<feature type="compositionally biased region" description="Gly residues" evidence="1">
    <location>
        <begin position="175"/>
        <end position="185"/>
    </location>
</feature>
<feature type="region of interest" description="Disordered" evidence="1">
    <location>
        <begin position="170"/>
        <end position="208"/>
    </location>
</feature>
<feature type="region of interest" description="Disordered" evidence="1">
    <location>
        <begin position="1"/>
        <end position="26"/>
    </location>
</feature>